<name>A0A5M8B9I7_9BURK</name>
<protein>
    <submittedName>
        <fullName evidence="1">PIG-L family deacetylase</fullName>
    </submittedName>
</protein>
<dbReference type="RefSeq" id="WP_149318051.1">
    <property type="nucleotide sequence ID" value="NZ_VWRN01000017.1"/>
</dbReference>
<proteinExistence type="predicted"/>
<evidence type="ECO:0000313" key="2">
    <source>
        <dbReference type="Proteomes" id="UP000324324"/>
    </source>
</evidence>
<dbReference type="Pfam" id="PF02585">
    <property type="entry name" value="PIG-L"/>
    <property type="match status" value="1"/>
</dbReference>
<reference evidence="1 2" key="1">
    <citation type="submission" date="2019-09" db="EMBL/GenBank/DDBJ databases">
        <title>Isolation of a novel species in the genus Cupriavidus from patients with sepsis using whole genome sequencing.</title>
        <authorList>
            <person name="Kweon O.J."/>
            <person name="Lee M.-K."/>
        </authorList>
    </citation>
    <scope>NUCLEOTIDE SEQUENCE [LARGE SCALE GENOMIC DNA]</scope>
    <source>
        <strain evidence="1 2">MKL-01</strain>
    </source>
</reference>
<dbReference type="Proteomes" id="UP000324324">
    <property type="component" value="Unassembled WGS sequence"/>
</dbReference>
<dbReference type="Gene3D" id="3.40.50.10320">
    <property type="entry name" value="LmbE-like"/>
    <property type="match status" value="1"/>
</dbReference>
<comment type="caution">
    <text evidence="1">The sequence shown here is derived from an EMBL/GenBank/DDBJ whole genome shotgun (WGS) entry which is preliminary data.</text>
</comment>
<organism evidence="1 2">
    <name type="scientific">Cupriavidus cauae</name>
    <dbReference type="NCBI Taxonomy" id="2608999"/>
    <lineage>
        <taxon>Bacteria</taxon>
        <taxon>Pseudomonadati</taxon>
        <taxon>Pseudomonadota</taxon>
        <taxon>Betaproteobacteria</taxon>
        <taxon>Burkholderiales</taxon>
        <taxon>Burkholderiaceae</taxon>
        <taxon>Cupriavidus</taxon>
    </lineage>
</organism>
<evidence type="ECO:0000313" key="1">
    <source>
        <dbReference type="EMBL" id="KAA6129614.1"/>
    </source>
</evidence>
<dbReference type="SUPFAM" id="SSF102588">
    <property type="entry name" value="LmbE-like"/>
    <property type="match status" value="1"/>
</dbReference>
<keyword evidence="2" id="KW-1185">Reference proteome</keyword>
<sequence length="244" mass="26438">MSLSVSVPLVVISPHLDDAVFSCGNLLAACPGSVVVTVFAGVPPVDMPAPDWDRRAGFSSAAQAVLSRREEDRAGLAILDAQPVWLDFLDSQYNRRHTAGEIAAQLSKVISLHNACAVVAPCGLYHSDHTLVHEACARLWRERDHGGPPWLYYEEAIYRRKPGMLHKLLARWHAAGTVSTPVDLAIGEHTATKARACNAYASQLAMFDSNTISDLSAPERYWQWEASAGDATEVQTACTSEGSV</sequence>
<accession>A0A5M8B9I7</accession>
<dbReference type="InterPro" id="IPR003737">
    <property type="entry name" value="GlcNAc_PI_deacetylase-related"/>
</dbReference>
<dbReference type="AlphaFoldDB" id="A0A5M8B9I7"/>
<gene>
    <name evidence="1" type="ORF">F1599_04830</name>
</gene>
<dbReference type="EMBL" id="VWRN01000017">
    <property type="protein sequence ID" value="KAA6129614.1"/>
    <property type="molecule type" value="Genomic_DNA"/>
</dbReference>
<dbReference type="InterPro" id="IPR024078">
    <property type="entry name" value="LmbE-like_dom_sf"/>
</dbReference>